<dbReference type="PANTHER" id="PTHR33499:SF40">
    <property type="entry name" value="TRANSPOSASE-ASSOCIATED DOMAIN-CONTAINING PROTEIN"/>
    <property type="match status" value="1"/>
</dbReference>
<keyword evidence="2" id="KW-1185">Reference proteome</keyword>
<dbReference type="OrthoDB" id="1302053at2759"/>
<dbReference type="AlphaFoldDB" id="A0A9Q1JU75"/>
<sequence>MDSYHEHVLRHMYDLWTNWRSDLKRYNITKLRRTLRQALDHVPNELQKEEWHWLIIEIYSKDPQKEASARNSANRANYKKEMLHRTRSKPYEQVAWELVDQKVVKLKFQDSVVGYGGGVKAKDIRGRSHTEVELEVELNATRKKNEVLVDCVTTVKTENENLRNRVESIEAKMGKFKDWVSSQLNITIPPYANIENGNAG</sequence>
<evidence type="ECO:0000313" key="2">
    <source>
        <dbReference type="Proteomes" id="UP001153076"/>
    </source>
</evidence>
<dbReference type="PANTHER" id="PTHR33499">
    <property type="entry name" value="OS12G0282400 PROTEIN-RELATED"/>
    <property type="match status" value="1"/>
</dbReference>
<gene>
    <name evidence="1" type="ORF">Cgig2_019351</name>
</gene>
<dbReference type="Proteomes" id="UP001153076">
    <property type="component" value="Unassembled WGS sequence"/>
</dbReference>
<organism evidence="1 2">
    <name type="scientific">Carnegiea gigantea</name>
    <dbReference type="NCBI Taxonomy" id="171969"/>
    <lineage>
        <taxon>Eukaryota</taxon>
        <taxon>Viridiplantae</taxon>
        <taxon>Streptophyta</taxon>
        <taxon>Embryophyta</taxon>
        <taxon>Tracheophyta</taxon>
        <taxon>Spermatophyta</taxon>
        <taxon>Magnoliopsida</taxon>
        <taxon>eudicotyledons</taxon>
        <taxon>Gunneridae</taxon>
        <taxon>Pentapetalae</taxon>
        <taxon>Caryophyllales</taxon>
        <taxon>Cactineae</taxon>
        <taxon>Cactaceae</taxon>
        <taxon>Cactoideae</taxon>
        <taxon>Echinocereeae</taxon>
        <taxon>Carnegiea</taxon>
    </lineage>
</organism>
<reference evidence="1" key="1">
    <citation type="submission" date="2022-04" db="EMBL/GenBank/DDBJ databases">
        <title>Carnegiea gigantea Genome sequencing and assembly v2.</title>
        <authorList>
            <person name="Copetti D."/>
            <person name="Sanderson M.J."/>
            <person name="Burquez A."/>
            <person name="Wojciechowski M.F."/>
        </authorList>
    </citation>
    <scope>NUCLEOTIDE SEQUENCE</scope>
    <source>
        <strain evidence="1">SGP5-SGP5p</strain>
        <tissue evidence="1">Aerial part</tissue>
    </source>
</reference>
<accession>A0A9Q1JU75</accession>
<evidence type="ECO:0000313" key="1">
    <source>
        <dbReference type="EMBL" id="KAJ8431028.1"/>
    </source>
</evidence>
<protein>
    <submittedName>
        <fullName evidence="1">Uncharacterized protein</fullName>
    </submittedName>
</protein>
<proteinExistence type="predicted"/>
<name>A0A9Q1JU75_9CARY</name>
<dbReference type="EMBL" id="JAKOGI010000730">
    <property type="protein sequence ID" value="KAJ8431028.1"/>
    <property type="molecule type" value="Genomic_DNA"/>
</dbReference>
<comment type="caution">
    <text evidence="1">The sequence shown here is derived from an EMBL/GenBank/DDBJ whole genome shotgun (WGS) entry which is preliminary data.</text>
</comment>